<dbReference type="AlphaFoldDB" id="A0A813GWR0"/>
<name>A0A813GWR0_POLGL</name>
<dbReference type="PANTHER" id="PTHR37909">
    <property type="entry name" value="S-ADENOSYL-L-METHIONINE-DEPENDENT METHYLTRANSFERASES SUPERFAMILY PROTEIN"/>
    <property type="match status" value="1"/>
</dbReference>
<evidence type="ECO:0000313" key="2">
    <source>
        <dbReference type="EMBL" id="CAE8629666.1"/>
    </source>
</evidence>
<proteinExistence type="predicted"/>
<accession>A0A813GWR0</accession>
<evidence type="ECO:0000256" key="1">
    <source>
        <dbReference type="SAM" id="SignalP"/>
    </source>
</evidence>
<protein>
    <submittedName>
        <fullName evidence="2">Uncharacterized protein</fullName>
    </submittedName>
</protein>
<dbReference type="InterPro" id="IPR029063">
    <property type="entry name" value="SAM-dependent_MTases_sf"/>
</dbReference>
<dbReference type="SUPFAM" id="SSF53335">
    <property type="entry name" value="S-adenosyl-L-methionine-dependent methyltransferases"/>
    <property type="match status" value="1"/>
</dbReference>
<feature type="signal peptide" evidence="1">
    <location>
        <begin position="1"/>
        <end position="34"/>
    </location>
</feature>
<comment type="caution">
    <text evidence="2">The sequence shown here is derived from an EMBL/GenBank/DDBJ whole genome shotgun (WGS) entry which is preliminary data.</text>
</comment>
<organism evidence="2 3">
    <name type="scientific">Polarella glacialis</name>
    <name type="common">Dinoflagellate</name>
    <dbReference type="NCBI Taxonomy" id="89957"/>
    <lineage>
        <taxon>Eukaryota</taxon>
        <taxon>Sar</taxon>
        <taxon>Alveolata</taxon>
        <taxon>Dinophyceae</taxon>
        <taxon>Suessiales</taxon>
        <taxon>Suessiaceae</taxon>
        <taxon>Polarella</taxon>
    </lineage>
</organism>
<gene>
    <name evidence="2" type="ORF">PGLA1383_LOCUS46093</name>
</gene>
<dbReference type="OrthoDB" id="186626at2759"/>
<dbReference type="PANTHER" id="PTHR37909:SF1">
    <property type="entry name" value="S-ADENOSYL-L-METHIONINE-DEPENDENT METHYLTRANSFERASES SUPERFAMILY PROTEIN"/>
    <property type="match status" value="1"/>
</dbReference>
<dbReference type="Gene3D" id="3.40.50.150">
    <property type="entry name" value="Vaccinia Virus protein VP39"/>
    <property type="match status" value="1"/>
</dbReference>
<dbReference type="EMBL" id="CAJNNV010029680">
    <property type="protein sequence ID" value="CAE8629666.1"/>
    <property type="molecule type" value="Genomic_DNA"/>
</dbReference>
<reference evidence="2" key="1">
    <citation type="submission" date="2021-02" db="EMBL/GenBank/DDBJ databases">
        <authorList>
            <person name="Dougan E. K."/>
            <person name="Rhodes N."/>
            <person name="Thang M."/>
            <person name="Chan C."/>
        </authorList>
    </citation>
    <scope>NUCLEOTIDE SEQUENCE</scope>
</reference>
<dbReference type="OMA" id="PYASIME"/>
<keyword evidence="1" id="KW-0732">Signal</keyword>
<feature type="chain" id="PRO_5033006738" evidence="1">
    <location>
        <begin position="35"/>
        <end position="296"/>
    </location>
</feature>
<dbReference type="Proteomes" id="UP000654075">
    <property type="component" value="Unassembled WGS sequence"/>
</dbReference>
<keyword evidence="3" id="KW-1185">Reference proteome</keyword>
<dbReference type="Pfam" id="PF13578">
    <property type="entry name" value="Methyltransf_24"/>
    <property type="match status" value="1"/>
</dbReference>
<evidence type="ECO:0000313" key="3">
    <source>
        <dbReference type="Proteomes" id="UP000654075"/>
    </source>
</evidence>
<sequence length="296" mass="33582">MVALLRQRWSLSVSGLRCVLPLVAMLCLLQDGRSSERRVPTFEELHRELYGIEVKDDDDSSHVVVSFSNPYRLKPNFKNYPHSNLLAEFFTDLLDIIGLEGGPQFIVEVGSLHGHSALQMATVLDKLGLTRIPILCIDPFTGDTNMWASYQQDKSVGGWVNIMDGRMTVYDQFMANVQFAVNRSVSRHHVLPFPATSTIGARWLDQKGFVPDLIFLDSAHEEEETLLELKLYYKILKPGGILFGDDYGWPAVKKDVHQFVDHHNALHGEAEPIELRIVRAREGAQNVLWIMRKAKI</sequence>